<dbReference type="InterPro" id="IPR001584">
    <property type="entry name" value="Integrase_cat-core"/>
</dbReference>
<keyword evidence="1" id="KW-0645">Protease</keyword>
<dbReference type="InterPro" id="IPR036397">
    <property type="entry name" value="RNaseH_sf"/>
</dbReference>
<dbReference type="InterPro" id="IPR043502">
    <property type="entry name" value="DNA/RNA_pol_sf"/>
</dbReference>
<feature type="region of interest" description="Disordered" evidence="5">
    <location>
        <begin position="218"/>
        <end position="245"/>
    </location>
</feature>
<evidence type="ECO:0000256" key="3">
    <source>
        <dbReference type="ARBA" id="ARBA00022750"/>
    </source>
</evidence>
<dbReference type="PROSITE" id="PS50994">
    <property type="entry name" value="INTEGRASE"/>
    <property type="match status" value="1"/>
</dbReference>
<dbReference type="SUPFAM" id="SSF53098">
    <property type="entry name" value="Ribonuclease H-like"/>
    <property type="match status" value="1"/>
</dbReference>
<dbReference type="InterPro" id="IPR057670">
    <property type="entry name" value="SH3_retrovirus"/>
</dbReference>
<dbReference type="GO" id="GO:0003676">
    <property type="term" value="F:nucleic acid binding"/>
    <property type="evidence" value="ECO:0007669"/>
    <property type="project" value="InterPro"/>
</dbReference>
<reference evidence="7 8" key="2">
    <citation type="journal article" date="2017" name="Front. Plant Sci.">
        <title>Gene Classification and Mining of Molecular Markers Useful in Red Clover (Trifolium pratense) Breeding.</title>
        <authorList>
            <person name="Istvanek J."/>
            <person name="Dluhosova J."/>
            <person name="Dluhos P."/>
            <person name="Patkova L."/>
            <person name="Nedelnik J."/>
            <person name="Repkova J."/>
        </authorList>
    </citation>
    <scope>NUCLEOTIDE SEQUENCE [LARGE SCALE GENOMIC DNA]</scope>
    <source>
        <strain evidence="8">cv. Tatra</strain>
        <tissue evidence="7">Young leaves</tissue>
    </source>
</reference>
<dbReference type="PANTHER" id="PTHR42648">
    <property type="entry name" value="TRANSPOSASE, PUTATIVE-RELATED"/>
    <property type="match status" value="1"/>
</dbReference>
<comment type="caution">
    <text evidence="7">The sequence shown here is derived from an EMBL/GenBank/DDBJ whole genome shotgun (WGS) entry which is preliminary data.</text>
</comment>
<sequence>MDSESSFSKVAPPVFDGDNYDIWAVRMEAYLEALDIWEAVEEDYEVPPLPNNPTMAQIKIHKEKKTNKAKARSCLFAGVSETVFTRIMTLKTPKAIWDYLKEEYAGDERIRSMQVLNLMREFELQRMKESETIKEYSDKLLSIANKVRLLGTKFADSRIVEKILVTVPERYEASLASLENTKDLSKITLSEVIHALQAHEQRRLMRQDHMVEGALPVKSQKSNTMKNHPSSSENGANNYNRGKGKRKSYPPCQHCGKSSHAPFKCWSRPDAKCSKCNEMGHEAVICRANIQQAAVEAENAQQEEEEDHLFVATCFSTNNSCESWLIDSGCTNHMTYDKALFKHLEGTEVKWVRIGNGEHIPVKGKGTIAITSYTGTKNLTDVLYVPEINQNLLSVGQLLEKGFKVIFEDKNCIIKDPTGQEMFKVKMKSKSFSFDPMKKEQSAFPVTTSKTDLWHKRLGHFHHSGMDYMLKNQLVRGVPSLTEKAIECEACQFGKQTRKPFPTSSWRANQKLQLIHTDVAGPQRTPSLNGSLYYIVFIDDLTRMCWIYFLRYKSEVAAVFWKFKAHVENQSNSHIQILRSDNGKEYLSNQFQQFCDEAGIEHQLTAPYTPQQNGVSERKNRSIMDMVRCMLHQKELPKKLWAEAASTAVFIQNRLPTRALQNQTPFEAWFGFKPSLDFFKVFGCLCYSHVPQVKRDKLDKKAEPGIFIGYSTISKAYKIFQPQTGKLLVSRDVHFMENEKWSWSDPKNKNVALEFQDTIDDPPVRGTRLVSDIYQRSNIAVCNIVVFEPSSFEEAATEEKWLAAMQEELSMIEKNQTWELVPRPRDRKVIGVKWVFRTKFNPDGSINKHKARLVVKGYSQIFGIDYSDTFAPVARQDTIRLLLAIVAQKGWQVFHMDVKSAFLNGFLQEEIYVEQPEGFSVKGQEDRVYLLKKALYGLKQAPRVWYNRINDHLLQLGFQKSLSEATLYVKHVGADILIISLYVDDLLVTGSNISLVEEFKQEMKEVFEMTDLEVWLDV</sequence>
<dbReference type="Gene3D" id="3.30.420.10">
    <property type="entry name" value="Ribonuclease H-like superfamily/Ribonuclease H"/>
    <property type="match status" value="1"/>
</dbReference>
<dbReference type="InterPro" id="IPR036875">
    <property type="entry name" value="Znf_CCHC_sf"/>
</dbReference>
<proteinExistence type="predicted"/>
<keyword evidence="2" id="KW-0479">Metal-binding</keyword>
<organism evidence="7 8">
    <name type="scientific">Trifolium pratense</name>
    <name type="common">Red clover</name>
    <dbReference type="NCBI Taxonomy" id="57577"/>
    <lineage>
        <taxon>Eukaryota</taxon>
        <taxon>Viridiplantae</taxon>
        <taxon>Streptophyta</taxon>
        <taxon>Embryophyta</taxon>
        <taxon>Tracheophyta</taxon>
        <taxon>Spermatophyta</taxon>
        <taxon>Magnoliopsida</taxon>
        <taxon>eudicotyledons</taxon>
        <taxon>Gunneridae</taxon>
        <taxon>Pentapetalae</taxon>
        <taxon>rosids</taxon>
        <taxon>fabids</taxon>
        <taxon>Fabales</taxon>
        <taxon>Fabaceae</taxon>
        <taxon>Papilionoideae</taxon>
        <taxon>50 kb inversion clade</taxon>
        <taxon>NPAAA clade</taxon>
        <taxon>Hologalegina</taxon>
        <taxon>IRL clade</taxon>
        <taxon>Trifolieae</taxon>
        <taxon>Trifolium</taxon>
    </lineage>
</organism>
<dbReference type="SUPFAM" id="SSF57756">
    <property type="entry name" value="Retrovirus zinc finger-like domains"/>
    <property type="match status" value="1"/>
</dbReference>
<dbReference type="InterPro" id="IPR013103">
    <property type="entry name" value="RVT_2"/>
</dbReference>
<dbReference type="GO" id="GO:0008270">
    <property type="term" value="F:zinc ion binding"/>
    <property type="evidence" value="ECO:0007669"/>
    <property type="project" value="InterPro"/>
</dbReference>
<dbReference type="InterPro" id="IPR025724">
    <property type="entry name" value="GAG-pre-integrase_dom"/>
</dbReference>
<dbReference type="InterPro" id="IPR039537">
    <property type="entry name" value="Retrotran_Ty1/copia-like"/>
</dbReference>
<keyword evidence="4" id="KW-0378">Hydrolase</keyword>
<evidence type="ECO:0000256" key="2">
    <source>
        <dbReference type="ARBA" id="ARBA00022723"/>
    </source>
</evidence>
<dbReference type="Pfam" id="PF07727">
    <property type="entry name" value="RVT_2"/>
    <property type="match status" value="1"/>
</dbReference>
<dbReference type="GO" id="GO:0015074">
    <property type="term" value="P:DNA integration"/>
    <property type="evidence" value="ECO:0007669"/>
    <property type="project" value="InterPro"/>
</dbReference>
<reference evidence="7 8" key="1">
    <citation type="journal article" date="2014" name="Am. J. Bot.">
        <title>Genome assembly and annotation for red clover (Trifolium pratense; Fabaceae).</title>
        <authorList>
            <person name="Istvanek J."/>
            <person name="Jaros M."/>
            <person name="Krenek A."/>
            <person name="Repkova J."/>
        </authorList>
    </citation>
    <scope>NUCLEOTIDE SEQUENCE [LARGE SCALE GENOMIC DNA]</scope>
    <source>
        <strain evidence="8">cv. Tatra</strain>
        <tissue evidence="7">Young leaves</tissue>
    </source>
</reference>
<feature type="compositionally biased region" description="Polar residues" evidence="5">
    <location>
        <begin position="219"/>
        <end position="240"/>
    </location>
</feature>
<name>A0A2K3NH55_TRIPR</name>
<accession>A0A2K3NH55</accession>
<dbReference type="Pfam" id="PF25597">
    <property type="entry name" value="SH3_retrovirus"/>
    <property type="match status" value="1"/>
</dbReference>
<evidence type="ECO:0000313" key="8">
    <source>
        <dbReference type="Proteomes" id="UP000236291"/>
    </source>
</evidence>
<evidence type="ECO:0000259" key="6">
    <source>
        <dbReference type="PROSITE" id="PS50994"/>
    </source>
</evidence>
<feature type="domain" description="Integrase catalytic" evidence="6">
    <location>
        <begin position="498"/>
        <end position="673"/>
    </location>
</feature>
<dbReference type="EMBL" id="ASHM01021274">
    <property type="protein sequence ID" value="PNY02378.1"/>
    <property type="molecule type" value="Genomic_DNA"/>
</dbReference>
<evidence type="ECO:0000313" key="7">
    <source>
        <dbReference type="EMBL" id="PNY02378.1"/>
    </source>
</evidence>
<protein>
    <submittedName>
        <fullName evidence="7">Putative copia-like retrotransposable element</fullName>
    </submittedName>
</protein>
<dbReference type="SUPFAM" id="SSF56672">
    <property type="entry name" value="DNA/RNA polymerases"/>
    <property type="match status" value="1"/>
</dbReference>
<dbReference type="InterPro" id="IPR012337">
    <property type="entry name" value="RNaseH-like_sf"/>
</dbReference>
<dbReference type="Pfam" id="PF22936">
    <property type="entry name" value="Pol_BBD"/>
    <property type="match status" value="1"/>
</dbReference>
<dbReference type="Pfam" id="PF00665">
    <property type="entry name" value="rve"/>
    <property type="match status" value="1"/>
</dbReference>
<evidence type="ECO:0000256" key="5">
    <source>
        <dbReference type="SAM" id="MobiDB-lite"/>
    </source>
</evidence>
<dbReference type="InterPro" id="IPR054722">
    <property type="entry name" value="PolX-like_BBD"/>
</dbReference>
<gene>
    <name evidence="7" type="ORF">L195_g025685</name>
</gene>
<keyword evidence="3" id="KW-0064">Aspartyl protease</keyword>
<evidence type="ECO:0000256" key="4">
    <source>
        <dbReference type="ARBA" id="ARBA00022801"/>
    </source>
</evidence>
<dbReference type="STRING" id="57577.A0A2K3NH55"/>
<dbReference type="Pfam" id="PF14223">
    <property type="entry name" value="Retrotran_gag_2"/>
    <property type="match status" value="1"/>
</dbReference>
<dbReference type="GO" id="GO:0006508">
    <property type="term" value="P:proteolysis"/>
    <property type="evidence" value="ECO:0007669"/>
    <property type="project" value="UniProtKB-KW"/>
</dbReference>
<dbReference type="Proteomes" id="UP000236291">
    <property type="component" value="Unassembled WGS sequence"/>
</dbReference>
<dbReference type="GO" id="GO:0004190">
    <property type="term" value="F:aspartic-type endopeptidase activity"/>
    <property type="evidence" value="ECO:0007669"/>
    <property type="project" value="UniProtKB-KW"/>
</dbReference>
<dbReference type="PANTHER" id="PTHR42648:SF18">
    <property type="entry name" value="RETROTRANSPOSON, UNCLASSIFIED-LIKE PROTEIN"/>
    <property type="match status" value="1"/>
</dbReference>
<evidence type="ECO:0000256" key="1">
    <source>
        <dbReference type="ARBA" id="ARBA00022670"/>
    </source>
</evidence>
<dbReference type="Pfam" id="PF13976">
    <property type="entry name" value="gag_pre-integrs"/>
    <property type="match status" value="1"/>
</dbReference>
<dbReference type="AlphaFoldDB" id="A0A2K3NH55"/>